<keyword evidence="3" id="KW-1185">Reference proteome</keyword>
<dbReference type="Proteomes" id="UP000014254">
    <property type="component" value="Unassembled WGS sequence"/>
</dbReference>
<evidence type="ECO:0000256" key="1">
    <source>
        <dbReference type="SAM" id="MobiDB-lite"/>
    </source>
</evidence>
<evidence type="ECO:0000313" key="3">
    <source>
        <dbReference type="Proteomes" id="UP000014254"/>
    </source>
</evidence>
<dbReference type="EMBL" id="KE123966">
    <property type="protein sequence ID" value="EPB87545.1"/>
    <property type="molecule type" value="Genomic_DNA"/>
</dbReference>
<evidence type="ECO:0000313" key="2">
    <source>
        <dbReference type="EMBL" id="EPB87545.1"/>
    </source>
</evidence>
<feature type="region of interest" description="Disordered" evidence="1">
    <location>
        <begin position="88"/>
        <end position="117"/>
    </location>
</feature>
<dbReference type="InParanoid" id="S2K5R4"/>
<accession>S2K5R4</accession>
<feature type="compositionally biased region" description="Acidic residues" evidence="1">
    <location>
        <begin position="88"/>
        <end position="104"/>
    </location>
</feature>
<gene>
    <name evidence="2" type="ORF">HMPREF1544_05636</name>
</gene>
<sequence>MDEIDVLYFSADSWICVKPETIQNSWDRTKFLNFKFNDRKRSIETDSTIPTFELPLDDDLMTGVEELEDFYANESNLIISLPDSVEFDEDDCDNEGEHEDLEIENEAKEVEDVRENR</sequence>
<organism evidence="2 3">
    <name type="scientific">Mucor circinelloides f. circinelloides (strain 1006PhL)</name>
    <name type="common">Mucormycosis agent</name>
    <name type="synonym">Calyptromyces circinelloides</name>
    <dbReference type="NCBI Taxonomy" id="1220926"/>
    <lineage>
        <taxon>Eukaryota</taxon>
        <taxon>Fungi</taxon>
        <taxon>Fungi incertae sedis</taxon>
        <taxon>Mucoromycota</taxon>
        <taxon>Mucoromycotina</taxon>
        <taxon>Mucoromycetes</taxon>
        <taxon>Mucorales</taxon>
        <taxon>Mucorineae</taxon>
        <taxon>Mucoraceae</taxon>
        <taxon>Mucor</taxon>
    </lineage>
</organism>
<dbReference type="OrthoDB" id="2271947at2759"/>
<protein>
    <submittedName>
        <fullName evidence="2">Uncharacterized protein</fullName>
    </submittedName>
</protein>
<dbReference type="AlphaFoldDB" id="S2K5R4"/>
<reference evidence="3" key="1">
    <citation type="submission" date="2013-05" db="EMBL/GenBank/DDBJ databases">
        <title>The Genome sequence of Mucor circinelloides f. circinelloides 1006PhL.</title>
        <authorList>
            <consortium name="The Broad Institute Genomics Platform"/>
            <person name="Cuomo C."/>
            <person name="Earl A."/>
            <person name="Findley K."/>
            <person name="Lee S.C."/>
            <person name="Walker B."/>
            <person name="Young S."/>
            <person name="Zeng Q."/>
            <person name="Gargeya S."/>
            <person name="Fitzgerald M."/>
            <person name="Haas B."/>
            <person name="Abouelleil A."/>
            <person name="Allen A.W."/>
            <person name="Alvarado L."/>
            <person name="Arachchi H.M."/>
            <person name="Berlin A.M."/>
            <person name="Chapman S.B."/>
            <person name="Gainer-Dewar J."/>
            <person name="Goldberg J."/>
            <person name="Griggs A."/>
            <person name="Gujja S."/>
            <person name="Hansen M."/>
            <person name="Howarth C."/>
            <person name="Imamovic A."/>
            <person name="Ireland A."/>
            <person name="Larimer J."/>
            <person name="McCowan C."/>
            <person name="Murphy C."/>
            <person name="Pearson M."/>
            <person name="Poon T.W."/>
            <person name="Priest M."/>
            <person name="Roberts A."/>
            <person name="Saif S."/>
            <person name="Shea T."/>
            <person name="Sisk P."/>
            <person name="Sykes S."/>
            <person name="Wortman J."/>
            <person name="Nusbaum C."/>
            <person name="Birren B."/>
        </authorList>
    </citation>
    <scope>NUCLEOTIDE SEQUENCE [LARGE SCALE GENOMIC DNA]</scope>
    <source>
        <strain evidence="3">1006PhL</strain>
    </source>
</reference>
<dbReference type="VEuPathDB" id="FungiDB:HMPREF1544_05636"/>
<proteinExistence type="predicted"/>
<name>S2K5R4_MUCC1</name>
<feature type="compositionally biased region" description="Basic and acidic residues" evidence="1">
    <location>
        <begin position="105"/>
        <end position="117"/>
    </location>
</feature>